<dbReference type="Proteomes" id="UP000321934">
    <property type="component" value="Chromosome"/>
</dbReference>
<reference evidence="1 2" key="1">
    <citation type="journal article" date="2019" name="ISME J.">
        <title>Deianiraea, an extracellular bacterium associated with the ciliate Paramecium, suggests an alternative scenario for the evolution of Rickettsiales.</title>
        <authorList>
            <person name="Castelli M."/>
            <person name="Sabaneyeva E."/>
            <person name="Lanzoni O."/>
            <person name="Lebedeva N."/>
            <person name="Floriano A.M."/>
            <person name="Gaiarsa S."/>
            <person name="Benken K."/>
            <person name="Modeo L."/>
            <person name="Bandi C."/>
            <person name="Potekhin A."/>
            <person name="Sassera D."/>
            <person name="Petroni G."/>
        </authorList>
    </citation>
    <scope>NUCLEOTIDE SEQUENCE [LARGE SCALE GENOMIC DNA]</scope>
    <source>
        <strain evidence="1">CyL4-1</strain>
    </source>
</reference>
<evidence type="ECO:0000313" key="2">
    <source>
        <dbReference type="Proteomes" id="UP000321934"/>
    </source>
</evidence>
<name>A0A5B8XCM2_9RICK</name>
<evidence type="ECO:0000313" key="1">
    <source>
        <dbReference type="EMBL" id="QED23043.1"/>
    </source>
</evidence>
<gene>
    <name evidence="1" type="ORF">Deia_00235</name>
</gene>
<keyword evidence="2" id="KW-1185">Reference proteome</keyword>
<organism evidence="1 2">
    <name type="scientific">Candidatus Deianiraea vastatrix</name>
    <dbReference type="NCBI Taxonomy" id="2163644"/>
    <lineage>
        <taxon>Bacteria</taxon>
        <taxon>Pseudomonadati</taxon>
        <taxon>Pseudomonadota</taxon>
        <taxon>Alphaproteobacteria</taxon>
        <taxon>Rickettsiales</taxon>
        <taxon>Candidatus Deianiraeaceae</taxon>
        <taxon>Candidatus Deianiraea</taxon>
    </lineage>
</organism>
<sequence>MEDKIYHPDLPEGYYINKNGIVCEVRKVKELKYKETEWELGIPSVIFVRGFNIDNTSTFYDINAAQDAENKDILKHYDFRYEKRNEMYKDGYRDCERLDDIVCKIQMYNYGCEFTHDPFIIRTFGVDSSDNKFHVEKVRFMLDYIKSFNCKMMICTLDVGMLLDGLNTTKYAIKRLIQEERINIYFTGLGFCLNSSTIDMGGLFVDEDSVI</sequence>
<proteinExistence type="predicted"/>
<protein>
    <submittedName>
        <fullName evidence="1">Uncharacterized protein</fullName>
    </submittedName>
</protein>
<dbReference type="AlphaFoldDB" id="A0A5B8XCM2"/>
<dbReference type="RefSeq" id="WP_146820342.1">
    <property type="nucleotide sequence ID" value="NZ_CP029077.1"/>
</dbReference>
<dbReference type="EMBL" id="CP029077">
    <property type="protein sequence ID" value="QED23043.1"/>
    <property type="molecule type" value="Genomic_DNA"/>
</dbReference>
<accession>A0A5B8XCM2</accession>